<proteinExistence type="predicted"/>
<evidence type="ECO:0000259" key="1">
    <source>
        <dbReference type="PROSITE" id="PS51186"/>
    </source>
</evidence>
<dbReference type="STRING" id="1182545.A0A072PDF9"/>
<comment type="caution">
    <text evidence="2">The sequence shown here is derived from an EMBL/GenBank/DDBJ whole genome shotgun (WGS) entry which is preliminary data.</text>
</comment>
<dbReference type="PROSITE" id="PS51186">
    <property type="entry name" value="GNAT"/>
    <property type="match status" value="1"/>
</dbReference>
<dbReference type="AlphaFoldDB" id="A0A072PDF9"/>
<dbReference type="Proteomes" id="UP000027920">
    <property type="component" value="Unassembled WGS sequence"/>
</dbReference>
<dbReference type="InterPro" id="IPR016181">
    <property type="entry name" value="Acyl_CoA_acyltransferase"/>
</dbReference>
<dbReference type="PANTHER" id="PTHR42791:SF14">
    <property type="entry name" value="N-ACETYLTRANSFERASE DOMAIN-CONTAINING PROTEIN"/>
    <property type="match status" value="1"/>
</dbReference>
<dbReference type="CDD" id="cd04301">
    <property type="entry name" value="NAT_SF"/>
    <property type="match status" value="1"/>
</dbReference>
<dbReference type="Gene3D" id="3.40.630.30">
    <property type="match status" value="1"/>
</dbReference>
<dbReference type="RefSeq" id="XP_013256205.1">
    <property type="nucleotide sequence ID" value="XM_013400751.1"/>
</dbReference>
<dbReference type="PANTHER" id="PTHR42791">
    <property type="entry name" value="GNAT FAMILY ACETYLTRANSFERASE"/>
    <property type="match status" value="1"/>
</dbReference>
<dbReference type="GeneID" id="25285494"/>
<sequence>MAATHHDNEVRVELIRDAEDFEHCFVCLAEAFGRQANDTIWISSNPGWDTSVGARKNTEHMIDQWRKANKNTLHLKASIQETSQPHSRRIVGFAIWSQLSMVPGQGERPKEWKPSDFEDQHPGDELEQRYISQMLNSLQRHRRTYVSELAGRTPASVMALDICAVHPAFQRRGVASKLVERGLSEAKQRGNLEAVTEASSMGRHVYAKLGFRPRAEIKFEIDEDFADRVSPSNLFMRTGST</sequence>
<gene>
    <name evidence="2" type="ORF">A1O9_10590</name>
</gene>
<dbReference type="InterPro" id="IPR052523">
    <property type="entry name" value="Trichothecene_AcTrans"/>
</dbReference>
<dbReference type="EMBL" id="AMGV01000013">
    <property type="protein sequence ID" value="KEF53615.1"/>
    <property type="molecule type" value="Genomic_DNA"/>
</dbReference>
<evidence type="ECO:0000313" key="2">
    <source>
        <dbReference type="EMBL" id="KEF53615.1"/>
    </source>
</evidence>
<evidence type="ECO:0000313" key="3">
    <source>
        <dbReference type="Proteomes" id="UP000027920"/>
    </source>
</evidence>
<dbReference type="InterPro" id="IPR000182">
    <property type="entry name" value="GNAT_dom"/>
</dbReference>
<reference evidence="2 3" key="1">
    <citation type="submission" date="2013-03" db="EMBL/GenBank/DDBJ databases">
        <title>The Genome Sequence of Exophiala aquamarina CBS 119918.</title>
        <authorList>
            <consortium name="The Broad Institute Genomics Platform"/>
            <person name="Cuomo C."/>
            <person name="de Hoog S."/>
            <person name="Gorbushina A."/>
            <person name="Walker B."/>
            <person name="Young S.K."/>
            <person name="Zeng Q."/>
            <person name="Gargeya S."/>
            <person name="Fitzgerald M."/>
            <person name="Haas B."/>
            <person name="Abouelleil A."/>
            <person name="Allen A.W."/>
            <person name="Alvarado L."/>
            <person name="Arachchi H.M."/>
            <person name="Berlin A.M."/>
            <person name="Chapman S.B."/>
            <person name="Gainer-Dewar J."/>
            <person name="Goldberg J."/>
            <person name="Griggs A."/>
            <person name="Gujja S."/>
            <person name="Hansen M."/>
            <person name="Howarth C."/>
            <person name="Imamovic A."/>
            <person name="Ireland A."/>
            <person name="Larimer J."/>
            <person name="McCowan C."/>
            <person name="Murphy C."/>
            <person name="Pearson M."/>
            <person name="Poon T.W."/>
            <person name="Priest M."/>
            <person name="Roberts A."/>
            <person name="Saif S."/>
            <person name="Shea T."/>
            <person name="Sisk P."/>
            <person name="Sykes S."/>
            <person name="Wortman J."/>
            <person name="Nusbaum C."/>
            <person name="Birren B."/>
        </authorList>
    </citation>
    <scope>NUCLEOTIDE SEQUENCE [LARGE SCALE GENOMIC DNA]</scope>
    <source>
        <strain evidence="2 3">CBS 119918</strain>
    </source>
</reference>
<dbReference type="GO" id="GO:0016747">
    <property type="term" value="F:acyltransferase activity, transferring groups other than amino-acyl groups"/>
    <property type="evidence" value="ECO:0007669"/>
    <property type="project" value="InterPro"/>
</dbReference>
<dbReference type="Pfam" id="PF00583">
    <property type="entry name" value="Acetyltransf_1"/>
    <property type="match status" value="1"/>
</dbReference>
<dbReference type="OrthoDB" id="2832510at2759"/>
<feature type="domain" description="N-acetyltransferase" evidence="1">
    <location>
        <begin position="94"/>
        <end position="232"/>
    </location>
</feature>
<name>A0A072PDF9_9EURO</name>
<accession>A0A072PDF9</accession>
<protein>
    <recommendedName>
        <fullName evidence="1">N-acetyltransferase domain-containing protein</fullName>
    </recommendedName>
</protein>
<dbReference type="SUPFAM" id="SSF55729">
    <property type="entry name" value="Acyl-CoA N-acyltransferases (Nat)"/>
    <property type="match status" value="1"/>
</dbReference>
<keyword evidence="3" id="KW-1185">Reference proteome</keyword>
<dbReference type="VEuPathDB" id="FungiDB:A1O9_10590"/>
<dbReference type="HOGENOM" id="CLU_099938_0_0_1"/>
<organism evidence="2 3">
    <name type="scientific">Exophiala aquamarina CBS 119918</name>
    <dbReference type="NCBI Taxonomy" id="1182545"/>
    <lineage>
        <taxon>Eukaryota</taxon>
        <taxon>Fungi</taxon>
        <taxon>Dikarya</taxon>
        <taxon>Ascomycota</taxon>
        <taxon>Pezizomycotina</taxon>
        <taxon>Eurotiomycetes</taxon>
        <taxon>Chaetothyriomycetidae</taxon>
        <taxon>Chaetothyriales</taxon>
        <taxon>Herpotrichiellaceae</taxon>
        <taxon>Exophiala</taxon>
    </lineage>
</organism>